<proteinExistence type="inferred from homology"/>
<feature type="transmembrane region" description="Helical" evidence="10">
    <location>
        <begin position="365"/>
        <end position="385"/>
    </location>
</feature>
<dbReference type="OrthoDB" id="5296287at2759"/>
<keyword evidence="2" id="KW-0813">Transport</keyword>
<feature type="transmembrane region" description="Helical" evidence="10">
    <location>
        <begin position="480"/>
        <end position="500"/>
    </location>
</feature>
<dbReference type="PROSITE" id="PS50850">
    <property type="entry name" value="MFS"/>
    <property type="match status" value="1"/>
</dbReference>
<protein>
    <recommendedName>
        <fullName evidence="7">H(+)/Pi cotransporter</fullName>
    </recommendedName>
</protein>
<evidence type="ECO:0000256" key="2">
    <source>
        <dbReference type="ARBA" id="ARBA00022592"/>
    </source>
</evidence>
<evidence type="ECO:0000313" key="13">
    <source>
        <dbReference type="Proteomes" id="UP000829196"/>
    </source>
</evidence>
<evidence type="ECO:0000256" key="10">
    <source>
        <dbReference type="SAM" id="Phobius"/>
    </source>
</evidence>
<dbReference type="GO" id="GO:0016020">
    <property type="term" value="C:membrane"/>
    <property type="evidence" value="ECO:0007669"/>
    <property type="project" value="UniProtKB-SubCell"/>
</dbReference>
<keyword evidence="6 10" id="KW-0472">Membrane</keyword>
<dbReference type="SUPFAM" id="SSF103473">
    <property type="entry name" value="MFS general substrate transporter"/>
    <property type="match status" value="1"/>
</dbReference>
<evidence type="ECO:0000256" key="6">
    <source>
        <dbReference type="ARBA" id="ARBA00023136"/>
    </source>
</evidence>
<comment type="caution">
    <text evidence="12">The sequence shown here is derived from an EMBL/GenBank/DDBJ whole genome shotgun (WGS) entry which is preliminary data.</text>
</comment>
<evidence type="ECO:0000256" key="1">
    <source>
        <dbReference type="ARBA" id="ARBA00004141"/>
    </source>
</evidence>
<dbReference type="PANTHER" id="PTHR24064">
    <property type="entry name" value="SOLUTE CARRIER FAMILY 22 MEMBER"/>
    <property type="match status" value="1"/>
</dbReference>
<feature type="transmembrane region" description="Helical" evidence="10">
    <location>
        <begin position="250"/>
        <end position="269"/>
    </location>
</feature>
<feature type="transmembrane region" description="Helical" evidence="10">
    <location>
        <begin position="220"/>
        <end position="238"/>
    </location>
</feature>
<reference evidence="12" key="1">
    <citation type="journal article" date="2022" name="Front. Genet.">
        <title>Chromosome-Scale Assembly of the Dendrobium nobile Genome Provides Insights Into the Molecular Mechanism of the Biosynthesis of the Medicinal Active Ingredient of Dendrobium.</title>
        <authorList>
            <person name="Xu Q."/>
            <person name="Niu S.-C."/>
            <person name="Li K.-L."/>
            <person name="Zheng P.-J."/>
            <person name="Zhang X.-J."/>
            <person name="Jia Y."/>
            <person name="Liu Y."/>
            <person name="Niu Y.-X."/>
            <person name="Yu L.-H."/>
            <person name="Chen D.-F."/>
            <person name="Zhang G.-Q."/>
        </authorList>
    </citation>
    <scope>NUCLEOTIDE SEQUENCE</scope>
    <source>
        <tissue evidence="12">Leaf</tissue>
    </source>
</reference>
<organism evidence="12 13">
    <name type="scientific">Dendrobium nobile</name>
    <name type="common">Orchid</name>
    <dbReference type="NCBI Taxonomy" id="94219"/>
    <lineage>
        <taxon>Eukaryota</taxon>
        <taxon>Viridiplantae</taxon>
        <taxon>Streptophyta</taxon>
        <taxon>Embryophyta</taxon>
        <taxon>Tracheophyta</taxon>
        <taxon>Spermatophyta</taxon>
        <taxon>Magnoliopsida</taxon>
        <taxon>Liliopsida</taxon>
        <taxon>Asparagales</taxon>
        <taxon>Orchidaceae</taxon>
        <taxon>Epidendroideae</taxon>
        <taxon>Malaxideae</taxon>
        <taxon>Dendrobiinae</taxon>
        <taxon>Dendrobium</taxon>
    </lineage>
</organism>
<feature type="transmembrane region" description="Helical" evidence="10">
    <location>
        <begin position="129"/>
        <end position="150"/>
    </location>
</feature>
<sequence>MAVADAAVPLLPSHSGDITGNSPQSKEPSFNKKNTAINSINDAIERYMDAAASPTHLLLAALAAFAWIFDAQQAFISIFSDASPPWHCTSSACSPSSTPCNFPSSSWSYSLPSHISTISDFSIYCASPVLVGLPASSFFAGCLFGGLLLATIADSQLGRKNTLVLTTLSMSIASVLTAFSPNYAAYTVFRFISGFARANISTSAFVLSSELVPRRHRDQISILNFFFYTIGFLSLPAVAFLNKTLSWRSLYLYTSIPCFFYSIILHFSMKESPRWLLIKGRTEEAIETLKNLTFIEKQSFSDLTEIEKIAAAASAESNIFSAARILWEKRWAVRRLAAISAVSFGVGIVYYGMPLSLGNLTANLYLSTALNAVAELPSSLAAFLIARWMNRRSSMVAFTMVSGICCLVCTVMAGGGWVEMAAELGSFFAACTAFDLMIIYSAELFPTCVRNSAIAVVRQVVVIGGAVAPVMVAAGRRRKFLSFGLFGIMIFFGGLFAGFLPETKGCGISDTMEEEEIKEIAARNTRSC</sequence>
<feature type="transmembrane region" description="Helical" evidence="10">
    <location>
        <begin position="397"/>
        <end position="418"/>
    </location>
</feature>
<keyword evidence="13" id="KW-1185">Reference proteome</keyword>
<keyword evidence="2" id="KW-0592">Phosphate transport</keyword>
<feature type="region of interest" description="Disordered" evidence="9">
    <location>
        <begin position="13"/>
        <end position="32"/>
    </location>
</feature>
<feature type="transmembrane region" description="Helical" evidence="10">
    <location>
        <begin position="162"/>
        <end position="181"/>
    </location>
</feature>
<keyword evidence="3 10" id="KW-0812">Transmembrane</keyword>
<dbReference type="SMR" id="A0A8T3C9I5"/>
<dbReference type="InterPro" id="IPR020846">
    <property type="entry name" value="MFS_dom"/>
</dbReference>
<dbReference type="InterPro" id="IPR005828">
    <property type="entry name" value="MFS_sugar_transport-like"/>
</dbReference>
<feature type="transmembrane region" description="Helical" evidence="10">
    <location>
        <begin position="336"/>
        <end position="353"/>
    </location>
</feature>
<keyword evidence="5 10" id="KW-1133">Transmembrane helix</keyword>
<evidence type="ECO:0000256" key="8">
    <source>
        <dbReference type="ARBA" id="ARBA00044504"/>
    </source>
</evidence>
<evidence type="ECO:0000256" key="9">
    <source>
        <dbReference type="SAM" id="MobiDB-lite"/>
    </source>
</evidence>
<evidence type="ECO:0000256" key="3">
    <source>
        <dbReference type="ARBA" id="ARBA00022692"/>
    </source>
</evidence>
<dbReference type="Proteomes" id="UP000829196">
    <property type="component" value="Unassembled WGS sequence"/>
</dbReference>
<dbReference type="GO" id="GO:0015293">
    <property type="term" value="F:symporter activity"/>
    <property type="evidence" value="ECO:0007669"/>
    <property type="project" value="UniProtKB-KW"/>
</dbReference>
<dbReference type="Gene3D" id="1.20.1250.20">
    <property type="entry name" value="MFS general substrate transporter like domains"/>
    <property type="match status" value="1"/>
</dbReference>
<gene>
    <name evidence="12" type="ORF">KFK09_002171</name>
</gene>
<evidence type="ECO:0000256" key="5">
    <source>
        <dbReference type="ARBA" id="ARBA00022989"/>
    </source>
</evidence>
<comment type="subcellular location">
    <subcellularLocation>
        <location evidence="1">Membrane</location>
        <topology evidence="1">Multi-pass membrane protein</topology>
    </subcellularLocation>
</comment>
<dbReference type="InterPro" id="IPR036259">
    <property type="entry name" value="MFS_trans_sf"/>
</dbReference>
<dbReference type="AlphaFoldDB" id="A0A8T3C9I5"/>
<feature type="domain" description="Major facilitator superfamily (MFS) profile" evidence="11">
    <location>
        <begin position="56"/>
        <end position="505"/>
    </location>
</feature>
<evidence type="ECO:0000256" key="7">
    <source>
        <dbReference type="ARBA" id="ARBA00032043"/>
    </source>
</evidence>
<evidence type="ECO:0000259" key="11">
    <source>
        <dbReference type="PROSITE" id="PS50850"/>
    </source>
</evidence>
<comment type="similarity">
    <text evidence="8">Belongs to the major facilitator superfamily. Phosphate:H(+) symporter (TC 2.A.1.9) family.</text>
</comment>
<evidence type="ECO:0000256" key="4">
    <source>
        <dbReference type="ARBA" id="ARBA00022847"/>
    </source>
</evidence>
<feature type="compositionally biased region" description="Polar residues" evidence="9">
    <location>
        <begin position="16"/>
        <end position="32"/>
    </location>
</feature>
<feature type="transmembrane region" description="Helical" evidence="10">
    <location>
        <begin position="454"/>
        <end position="474"/>
    </location>
</feature>
<dbReference type="GO" id="GO:0006817">
    <property type="term" value="P:phosphate ion transport"/>
    <property type="evidence" value="ECO:0007669"/>
    <property type="project" value="UniProtKB-KW"/>
</dbReference>
<name>A0A8T3C9I5_DENNO</name>
<dbReference type="Pfam" id="PF00083">
    <property type="entry name" value="Sugar_tr"/>
    <property type="match status" value="1"/>
</dbReference>
<evidence type="ECO:0000313" key="12">
    <source>
        <dbReference type="EMBL" id="KAI0529617.1"/>
    </source>
</evidence>
<dbReference type="EMBL" id="JAGYWB010000002">
    <property type="protein sequence ID" value="KAI0529617.1"/>
    <property type="molecule type" value="Genomic_DNA"/>
</dbReference>
<accession>A0A8T3C9I5</accession>
<feature type="transmembrane region" description="Helical" evidence="10">
    <location>
        <begin position="424"/>
        <end position="442"/>
    </location>
</feature>
<keyword evidence="4" id="KW-0769">Symport</keyword>